<accession>A0A0K2V6T2</accession>
<organism evidence="1">
    <name type="scientific">Lepeophtheirus salmonis</name>
    <name type="common">Salmon louse</name>
    <name type="synonym">Caligus salmonis</name>
    <dbReference type="NCBI Taxonomy" id="72036"/>
    <lineage>
        <taxon>Eukaryota</taxon>
        <taxon>Metazoa</taxon>
        <taxon>Ecdysozoa</taxon>
        <taxon>Arthropoda</taxon>
        <taxon>Crustacea</taxon>
        <taxon>Multicrustacea</taxon>
        <taxon>Hexanauplia</taxon>
        <taxon>Copepoda</taxon>
        <taxon>Siphonostomatoida</taxon>
        <taxon>Caligidae</taxon>
        <taxon>Lepeophtheirus</taxon>
    </lineage>
</organism>
<protein>
    <submittedName>
        <fullName evidence="1">Uncharacterized protein</fullName>
    </submittedName>
</protein>
<evidence type="ECO:0000313" key="1">
    <source>
        <dbReference type="EMBL" id="CDW46040.1"/>
    </source>
</evidence>
<name>A0A0K2V6T2_LEPSM</name>
<dbReference type="EMBL" id="HACA01028679">
    <property type="protein sequence ID" value="CDW46040.1"/>
    <property type="molecule type" value="Transcribed_RNA"/>
</dbReference>
<sequence>MYSKILECLILWIKTKMGSKSTNLCHDISSTIKKDTLSFWFKCYIS</sequence>
<reference evidence="1" key="1">
    <citation type="submission" date="2014-05" db="EMBL/GenBank/DDBJ databases">
        <authorList>
            <person name="Chronopoulou M."/>
        </authorList>
    </citation>
    <scope>NUCLEOTIDE SEQUENCE</scope>
    <source>
        <tissue evidence="1">Whole organism</tissue>
    </source>
</reference>
<proteinExistence type="predicted"/>
<dbReference type="AlphaFoldDB" id="A0A0K2V6T2"/>